<protein>
    <submittedName>
        <fullName evidence="1">Uncharacterized protein</fullName>
    </submittedName>
</protein>
<keyword evidence="2" id="KW-1185">Reference proteome</keyword>
<gene>
    <name evidence="1" type="ORF">ATL40_2888</name>
</gene>
<dbReference type="AlphaFoldDB" id="A0A2A9D3N0"/>
<evidence type="ECO:0000313" key="2">
    <source>
        <dbReference type="Proteomes" id="UP000224915"/>
    </source>
</evidence>
<organism evidence="1 2">
    <name type="scientific">Serinibacter salmoneus</name>
    <dbReference type="NCBI Taxonomy" id="556530"/>
    <lineage>
        <taxon>Bacteria</taxon>
        <taxon>Bacillati</taxon>
        <taxon>Actinomycetota</taxon>
        <taxon>Actinomycetes</taxon>
        <taxon>Micrococcales</taxon>
        <taxon>Beutenbergiaceae</taxon>
        <taxon>Serinibacter</taxon>
    </lineage>
</organism>
<name>A0A2A9D3N0_9MICO</name>
<sequence>MPQGKAAAALGISISMYLEQLTLADAEACLVRPAGPYIQEPLETAPEVRASA</sequence>
<proteinExistence type="predicted"/>
<dbReference type="EMBL" id="PDJD01000001">
    <property type="protein sequence ID" value="PFG21263.1"/>
    <property type="molecule type" value="Genomic_DNA"/>
</dbReference>
<reference evidence="1 2" key="1">
    <citation type="submission" date="2017-10" db="EMBL/GenBank/DDBJ databases">
        <title>Sequencing the genomes of 1000 actinobacteria strains.</title>
        <authorList>
            <person name="Klenk H.-P."/>
        </authorList>
    </citation>
    <scope>NUCLEOTIDE SEQUENCE [LARGE SCALE GENOMIC DNA]</scope>
    <source>
        <strain evidence="1 2">DSM 21801</strain>
    </source>
</reference>
<comment type="caution">
    <text evidence="1">The sequence shown here is derived from an EMBL/GenBank/DDBJ whole genome shotgun (WGS) entry which is preliminary data.</text>
</comment>
<dbReference type="Proteomes" id="UP000224915">
    <property type="component" value="Unassembled WGS sequence"/>
</dbReference>
<evidence type="ECO:0000313" key="1">
    <source>
        <dbReference type="EMBL" id="PFG21263.1"/>
    </source>
</evidence>
<accession>A0A2A9D3N0</accession>